<protein>
    <submittedName>
        <fullName evidence="3">EAL domain-containing protein</fullName>
    </submittedName>
</protein>
<evidence type="ECO:0000313" key="3">
    <source>
        <dbReference type="EMBL" id="GAA0733328.1"/>
    </source>
</evidence>
<feature type="domain" description="GGDEF" evidence="2">
    <location>
        <begin position="438"/>
        <end position="594"/>
    </location>
</feature>
<dbReference type="InterPro" id="IPR046342">
    <property type="entry name" value="CBS_dom_sf"/>
</dbReference>
<dbReference type="NCBIfam" id="TIGR00254">
    <property type="entry name" value="GGDEF"/>
    <property type="match status" value="1"/>
</dbReference>
<dbReference type="InterPro" id="IPR001633">
    <property type="entry name" value="EAL_dom"/>
</dbReference>
<name>A0ABN1J9W2_9CLOT</name>
<organism evidence="3 4">
    <name type="scientific">Clostridium oceanicum</name>
    <dbReference type="NCBI Taxonomy" id="1543"/>
    <lineage>
        <taxon>Bacteria</taxon>
        <taxon>Bacillati</taxon>
        <taxon>Bacillota</taxon>
        <taxon>Clostridia</taxon>
        <taxon>Eubacteriales</taxon>
        <taxon>Clostridiaceae</taxon>
        <taxon>Clostridium</taxon>
    </lineage>
</organism>
<dbReference type="PROSITE" id="PS50883">
    <property type="entry name" value="EAL"/>
    <property type="match status" value="1"/>
</dbReference>
<dbReference type="SUPFAM" id="SSF141868">
    <property type="entry name" value="EAL domain-like"/>
    <property type="match status" value="1"/>
</dbReference>
<dbReference type="PANTHER" id="PTHR33121:SF76">
    <property type="entry name" value="SIGNALING PROTEIN"/>
    <property type="match status" value="1"/>
</dbReference>
<dbReference type="SMART" id="SM00267">
    <property type="entry name" value="GGDEF"/>
    <property type="match status" value="1"/>
</dbReference>
<dbReference type="InterPro" id="IPR000160">
    <property type="entry name" value="GGDEF_dom"/>
</dbReference>
<dbReference type="InterPro" id="IPR000644">
    <property type="entry name" value="CBS_dom"/>
</dbReference>
<reference evidence="3 4" key="1">
    <citation type="journal article" date="2019" name="Int. J. Syst. Evol. Microbiol.">
        <title>The Global Catalogue of Microorganisms (GCM) 10K type strain sequencing project: providing services to taxonomists for standard genome sequencing and annotation.</title>
        <authorList>
            <consortium name="The Broad Institute Genomics Platform"/>
            <consortium name="The Broad Institute Genome Sequencing Center for Infectious Disease"/>
            <person name="Wu L."/>
            <person name="Ma J."/>
        </authorList>
    </citation>
    <scope>NUCLEOTIDE SEQUENCE [LARGE SCALE GENOMIC DNA]</scope>
    <source>
        <strain evidence="3 4">JCM 1407</strain>
    </source>
</reference>
<dbReference type="PANTHER" id="PTHR33121">
    <property type="entry name" value="CYCLIC DI-GMP PHOSPHODIESTERASE PDEF"/>
    <property type="match status" value="1"/>
</dbReference>
<evidence type="ECO:0000313" key="4">
    <source>
        <dbReference type="Proteomes" id="UP001501510"/>
    </source>
</evidence>
<dbReference type="Gene3D" id="3.10.580.10">
    <property type="entry name" value="CBS-domain"/>
    <property type="match status" value="1"/>
</dbReference>
<dbReference type="Gene3D" id="3.30.70.270">
    <property type="match status" value="1"/>
</dbReference>
<evidence type="ECO:0000259" key="1">
    <source>
        <dbReference type="PROSITE" id="PS50883"/>
    </source>
</evidence>
<dbReference type="SUPFAM" id="SSF54631">
    <property type="entry name" value="CBS-domain pair"/>
    <property type="match status" value="1"/>
</dbReference>
<dbReference type="Gene3D" id="3.20.20.450">
    <property type="entry name" value="EAL domain"/>
    <property type="match status" value="1"/>
</dbReference>
<comment type="caution">
    <text evidence="3">The sequence shown here is derived from an EMBL/GenBank/DDBJ whole genome shotgun (WGS) entry which is preliminary data.</text>
</comment>
<dbReference type="InterPro" id="IPR050706">
    <property type="entry name" value="Cyclic-di-GMP_PDE-like"/>
</dbReference>
<dbReference type="InterPro" id="IPR029787">
    <property type="entry name" value="Nucleotide_cyclase"/>
</dbReference>
<dbReference type="Proteomes" id="UP001501510">
    <property type="component" value="Unassembled WGS sequence"/>
</dbReference>
<gene>
    <name evidence="3" type="ORF">GCM10008906_03970</name>
</gene>
<evidence type="ECO:0000259" key="2">
    <source>
        <dbReference type="PROSITE" id="PS50887"/>
    </source>
</evidence>
<dbReference type="RefSeq" id="WP_343758335.1">
    <property type="nucleotide sequence ID" value="NZ_BAAACG010000003.1"/>
</dbReference>
<dbReference type="SUPFAM" id="SSF55073">
    <property type="entry name" value="Nucleotide cyclase"/>
    <property type="match status" value="1"/>
</dbReference>
<dbReference type="EMBL" id="BAAACG010000003">
    <property type="protein sequence ID" value="GAA0733328.1"/>
    <property type="molecule type" value="Genomic_DNA"/>
</dbReference>
<dbReference type="SMART" id="SM00052">
    <property type="entry name" value="EAL"/>
    <property type="match status" value="1"/>
</dbReference>
<dbReference type="InterPro" id="IPR043128">
    <property type="entry name" value="Rev_trsase/Diguanyl_cyclase"/>
</dbReference>
<dbReference type="InterPro" id="IPR035919">
    <property type="entry name" value="EAL_sf"/>
</dbReference>
<dbReference type="Pfam" id="PF00990">
    <property type="entry name" value="GGDEF"/>
    <property type="match status" value="1"/>
</dbReference>
<keyword evidence="4" id="KW-1185">Reference proteome</keyword>
<proteinExistence type="predicted"/>
<dbReference type="PROSITE" id="PS50887">
    <property type="entry name" value="GGDEF"/>
    <property type="match status" value="1"/>
</dbReference>
<feature type="domain" description="EAL" evidence="1">
    <location>
        <begin position="1"/>
        <end position="251"/>
    </location>
</feature>
<dbReference type="CDD" id="cd01948">
    <property type="entry name" value="EAL"/>
    <property type="match status" value="1"/>
</dbReference>
<dbReference type="Pfam" id="PF00563">
    <property type="entry name" value="EAL"/>
    <property type="match status" value="1"/>
</dbReference>
<sequence length="594" mass="68028">MKNSLSVIKNIINTKDITILFQPIISLKTGEILGYEALSRGPENSDLYYPDKLFNAASFCNKYLEVDSLCRNKTLQKLNQLKKDKLLFININPTILNNQKFKEDFTINYLFKSTFSPSSIVFELSEKTEIENYDKFNTSLSFYQNKGYQIALDDTGSGYSGLKTLSKIKTNYIKIDIALIKNIHKDKFKQYLVKFLVKYAKKLNIKVIAEGIECEKELSQLIYLDVDYAQGYFIQKPSKKISNISPNIKNIILKHKKLNPKTNAIRRTTNKYDYFNKFIGEICDFEKSFTANISCKDMQKYINTCKFNGVCIVENNNFPIGLITKQSLNSVLAVQYGFSVFSRRPVSLIMDCNALIVDYYTPVNKVSKLAMNREDSKVYDCIIVTKNSKYLGLVTVKKLLEFTTTIKTNYAKQLNPLTGLPGNIIIDNMLKGIIRDTHTFCILYLDLDNFKAYNDVYGFENGDRILNFTSNLIENKLKNKFPYDNFIGHIGGDDFICIIKSSFQDSKELCDSILNEFDIGILNFFNKEDIKRGYIESLDRTEKKTSFNLTTLSIAGVYGNFNSFSNTEEITKLATEIKSKAKKIKGSSVLIHNL</sequence>
<accession>A0ABN1J9W2</accession>
<dbReference type="Pfam" id="PF00571">
    <property type="entry name" value="CBS"/>
    <property type="match status" value="1"/>
</dbReference>
<dbReference type="CDD" id="cd01949">
    <property type="entry name" value="GGDEF"/>
    <property type="match status" value="1"/>
</dbReference>